<evidence type="ECO:0000313" key="3">
    <source>
        <dbReference type="EMBL" id="QCO10639.1"/>
    </source>
</evidence>
<evidence type="ECO:0000259" key="1">
    <source>
        <dbReference type="Pfam" id="PF04480"/>
    </source>
</evidence>
<dbReference type="PANTHER" id="PTHR38590">
    <property type="entry name" value="BLL0828 PROTEIN"/>
    <property type="match status" value="1"/>
</dbReference>
<dbReference type="PANTHER" id="PTHR38590:SF1">
    <property type="entry name" value="BLL0828 PROTEIN"/>
    <property type="match status" value="1"/>
</dbReference>
<evidence type="ECO:0000313" key="5">
    <source>
        <dbReference type="Proteomes" id="UP001277471"/>
    </source>
</evidence>
<keyword evidence="5" id="KW-1185">Reference proteome</keyword>
<feature type="domain" description="DUF559" evidence="1">
    <location>
        <begin position="5"/>
        <end position="110"/>
    </location>
</feature>
<keyword evidence="3" id="KW-0540">Nuclease</keyword>
<accession>A0A0N7I8P8</accession>
<name>A0A0N7I8P8_AZOBR</name>
<keyword evidence="3" id="KW-0378">Hydrolase</keyword>
<dbReference type="InterPro" id="IPR007569">
    <property type="entry name" value="DUF559"/>
</dbReference>
<dbReference type="Proteomes" id="UP000298774">
    <property type="component" value="Plasmid p1"/>
</dbReference>
<dbReference type="InterPro" id="IPR047216">
    <property type="entry name" value="Endonuclease_DUF559_bact"/>
</dbReference>
<dbReference type="AlphaFoldDB" id="A0A0N7I8P8"/>
<keyword evidence="3" id="KW-0614">Plasmid</keyword>
<protein>
    <submittedName>
        <fullName evidence="3">Endonuclease domain-containing protein</fullName>
    </submittedName>
</protein>
<dbReference type="InterPro" id="IPR011335">
    <property type="entry name" value="Restrct_endonuc-II-like"/>
</dbReference>
<organism evidence="3 4">
    <name type="scientific">Azospirillum brasilense</name>
    <dbReference type="NCBI Taxonomy" id="192"/>
    <lineage>
        <taxon>Bacteria</taxon>
        <taxon>Pseudomonadati</taxon>
        <taxon>Pseudomonadota</taxon>
        <taxon>Alphaproteobacteria</taxon>
        <taxon>Rhodospirillales</taxon>
        <taxon>Azospirillaceae</taxon>
        <taxon>Azospirillum</taxon>
    </lineage>
</organism>
<reference evidence="3 4" key="1">
    <citation type="submission" date="2018-09" db="EMBL/GenBank/DDBJ databases">
        <title>Whole genome based analysis of evolution and adaptive divergence in Indian and Brazilian strains of Azospirillum brasilense.</title>
        <authorList>
            <person name="Singh C."/>
            <person name="Tripathi A.K."/>
        </authorList>
    </citation>
    <scope>NUCLEOTIDE SEQUENCE [LARGE SCALE GENOMIC DNA]</scope>
    <source>
        <strain evidence="3 4">MTCC4038</strain>
        <plasmid evidence="3 4">p1</plasmid>
    </source>
</reference>
<geneLocation type="plasmid" evidence="3 4">
    <name>p1</name>
</geneLocation>
<dbReference type="CDD" id="cd01038">
    <property type="entry name" value="Endonuclease_DUF559"/>
    <property type="match status" value="1"/>
</dbReference>
<dbReference type="GO" id="GO:0016740">
    <property type="term" value="F:transferase activity"/>
    <property type="evidence" value="ECO:0007669"/>
    <property type="project" value="UniProtKB-KW"/>
</dbReference>
<evidence type="ECO:0000313" key="4">
    <source>
        <dbReference type="Proteomes" id="UP000298774"/>
    </source>
</evidence>
<keyword evidence="2" id="KW-0808">Transferase</keyword>
<dbReference type="Gene3D" id="3.40.960.10">
    <property type="entry name" value="VSR Endonuclease"/>
    <property type="match status" value="1"/>
</dbReference>
<keyword evidence="3" id="KW-0255">Endonuclease</keyword>
<dbReference type="KEGG" id="abf:AMK58_21010"/>
<dbReference type="RefSeq" id="WP_035673169.1">
    <property type="nucleotide sequence ID" value="NZ_CP012915.1"/>
</dbReference>
<gene>
    <name evidence="3" type="ORF">D3868_16270</name>
    <name evidence="2" type="ORF">SIM66_11940</name>
</gene>
<evidence type="ECO:0000313" key="2">
    <source>
        <dbReference type="EMBL" id="MDX5951899.1"/>
    </source>
</evidence>
<dbReference type="SUPFAM" id="SSF52980">
    <property type="entry name" value="Restriction endonuclease-like"/>
    <property type="match status" value="1"/>
</dbReference>
<proteinExistence type="predicted"/>
<dbReference type="GeneID" id="56449254"/>
<dbReference type="EMBL" id="JAWXYC010000003">
    <property type="protein sequence ID" value="MDX5951899.1"/>
    <property type="molecule type" value="Genomic_DNA"/>
</dbReference>
<dbReference type="Proteomes" id="UP001277471">
    <property type="component" value="Unassembled WGS sequence"/>
</dbReference>
<dbReference type="EMBL" id="CP032340">
    <property type="protein sequence ID" value="QCO10639.1"/>
    <property type="molecule type" value="Genomic_DNA"/>
</dbReference>
<sequence length="119" mass="13648">MRNSKLKYRARDLRTQPTDAERTLWRQLRSEQLSGWKFRRQHPIPPYIADFACIQAKLVVEVDGGQHADSAYDSARDEHLRHHGWRILRLWNNDVLNNPEGVAATILAAIGGPKLPQGD</sequence>
<dbReference type="Pfam" id="PF04480">
    <property type="entry name" value="DUF559"/>
    <property type="match status" value="1"/>
</dbReference>
<reference evidence="2 5" key="2">
    <citation type="submission" date="2023-11" db="EMBL/GenBank/DDBJ databases">
        <title>MicrobeMod: A computational toolkit for identifying prokaryotic methylation and restriction-modification with nanopore sequencing.</title>
        <authorList>
            <person name="Crits-Christoph A."/>
            <person name="Kang S.C."/>
            <person name="Lee H."/>
            <person name="Ostrov N."/>
        </authorList>
    </citation>
    <scope>NUCLEOTIDE SEQUENCE [LARGE SCALE GENOMIC DNA]</scope>
    <source>
        <strain evidence="2 5">ATCC 29145</strain>
    </source>
</reference>
<dbReference type="GO" id="GO:0004519">
    <property type="term" value="F:endonuclease activity"/>
    <property type="evidence" value="ECO:0007669"/>
    <property type="project" value="UniProtKB-KW"/>
</dbReference>